<evidence type="ECO:0000313" key="2">
    <source>
        <dbReference type="EMBL" id="MBW0554788.1"/>
    </source>
</evidence>
<evidence type="ECO:0000256" key="1">
    <source>
        <dbReference type="SAM" id="MobiDB-lite"/>
    </source>
</evidence>
<accession>A0A9Q3J3A1</accession>
<sequence>MSSSDRCYGSCFEDFINAFPTEDVERMIFGDPSPTFRTTSLLDWALSSTRDTASPPALASFSRDSSPTRLEEVPEPAMAFYAFIKGTYDP</sequence>
<feature type="region of interest" description="Disordered" evidence="1">
    <location>
        <begin position="51"/>
        <end position="70"/>
    </location>
</feature>
<proteinExistence type="predicted"/>
<gene>
    <name evidence="2" type="ORF">O181_094503</name>
</gene>
<keyword evidence="3" id="KW-1185">Reference proteome</keyword>
<dbReference type="AlphaFoldDB" id="A0A9Q3J3A1"/>
<organism evidence="2 3">
    <name type="scientific">Austropuccinia psidii MF-1</name>
    <dbReference type="NCBI Taxonomy" id="1389203"/>
    <lineage>
        <taxon>Eukaryota</taxon>
        <taxon>Fungi</taxon>
        <taxon>Dikarya</taxon>
        <taxon>Basidiomycota</taxon>
        <taxon>Pucciniomycotina</taxon>
        <taxon>Pucciniomycetes</taxon>
        <taxon>Pucciniales</taxon>
        <taxon>Sphaerophragmiaceae</taxon>
        <taxon>Austropuccinia</taxon>
    </lineage>
</organism>
<dbReference type="Proteomes" id="UP000765509">
    <property type="component" value="Unassembled WGS sequence"/>
</dbReference>
<reference evidence="2" key="1">
    <citation type="submission" date="2021-03" db="EMBL/GenBank/DDBJ databases">
        <title>Draft genome sequence of rust myrtle Austropuccinia psidii MF-1, a brazilian biotype.</title>
        <authorList>
            <person name="Quecine M.C."/>
            <person name="Pachon D.M.R."/>
            <person name="Bonatelli M.L."/>
            <person name="Correr F.H."/>
            <person name="Franceschini L.M."/>
            <person name="Leite T.F."/>
            <person name="Margarido G.R.A."/>
            <person name="Almeida C.A."/>
            <person name="Ferrarezi J.A."/>
            <person name="Labate C.A."/>
        </authorList>
    </citation>
    <scope>NUCLEOTIDE SEQUENCE</scope>
    <source>
        <strain evidence="2">MF-1</strain>
    </source>
</reference>
<name>A0A9Q3J3A1_9BASI</name>
<protein>
    <submittedName>
        <fullName evidence="2">Uncharacterized protein</fullName>
    </submittedName>
</protein>
<evidence type="ECO:0000313" key="3">
    <source>
        <dbReference type="Proteomes" id="UP000765509"/>
    </source>
</evidence>
<comment type="caution">
    <text evidence="2">The sequence shown here is derived from an EMBL/GenBank/DDBJ whole genome shotgun (WGS) entry which is preliminary data.</text>
</comment>
<dbReference type="EMBL" id="AVOT02061586">
    <property type="protein sequence ID" value="MBW0554788.1"/>
    <property type="molecule type" value="Genomic_DNA"/>
</dbReference>